<gene>
    <name evidence="11" type="ORF">PSON_ATCC_30995.1.T1720119</name>
</gene>
<organism evidence="11 12">
    <name type="scientific">Paramecium sonneborni</name>
    <dbReference type="NCBI Taxonomy" id="65129"/>
    <lineage>
        <taxon>Eukaryota</taxon>
        <taxon>Sar</taxon>
        <taxon>Alveolata</taxon>
        <taxon>Ciliophora</taxon>
        <taxon>Intramacronucleata</taxon>
        <taxon>Oligohymenophorea</taxon>
        <taxon>Peniculida</taxon>
        <taxon>Parameciidae</taxon>
        <taxon>Paramecium</taxon>
    </lineage>
</organism>
<dbReference type="GO" id="GO:0005886">
    <property type="term" value="C:plasma membrane"/>
    <property type="evidence" value="ECO:0007669"/>
    <property type="project" value="TreeGrafter"/>
</dbReference>
<evidence type="ECO:0000259" key="10">
    <source>
        <dbReference type="Pfam" id="PF00999"/>
    </source>
</evidence>
<feature type="transmembrane region" description="Helical" evidence="9">
    <location>
        <begin position="172"/>
        <end position="191"/>
    </location>
</feature>
<dbReference type="Pfam" id="PF00999">
    <property type="entry name" value="Na_H_Exchanger"/>
    <property type="match status" value="1"/>
</dbReference>
<evidence type="ECO:0000313" key="11">
    <source>
        <dbReference type="EMBL" id="CAD8127068.1"/>
    </source>
</evidence>
<comment type="caution">
    <text evidence="11">The sequence shown here is derived from an EMBL/GenBank/DDBJ whole genome shotgun (WGS) entry which is preliminary data.</text>
</comment>
<keyword evidence="6" id="KW-0406">Ion transport</keyword>
<protein>
    <recommendedName>
        <fullName evidence="10">Cation/H+ exchanger transmembrane domain-containing protein</fullName>
    </recommendedName>
</protein>
<dbReference type="Proteomes" id="UP000692954">
    <property type="component" value="Unassembled WGS sequence"/>
</dbReference>
<feature type="transmembrane region" description="Helical" evidence="9">
    <location>
        <begin position="97"/>
        <end position="121"/>
    </location>
</feature>
<keyword evidence="3 9" id="KW-0812">Transmembrane</keyword>
<dbReference type="GO" id="GO:0098719">
    <property type="term" value="P:sodium ion import across plasma membrane"/>
    <property type="evidence" value="ECO:0007669"/>
    <property type="project" value="TreeGrafter"/>
</dbReference>
<keyword evidence="2" id="KW-0813">Transport</keyword>
<evidence type="ECO:0000256" key="6">
    <source>
        <dbReference type="ARBA" id="ARBA00023065"/>
    </source>
</evidence>
<dbReference type="GO" id="GO:0015385">
    <property type="term" value="F:sodium:proton antiporter activity"/>
    <property type="evidence" value="ECO:0007669"/>
    <property type="project" value="InterPro"/>
</dbReference>
<feature type="transmembrane region" description="Helical" evidence="9">
    <location>
        <begin position="40"/>
        <end position="57"/>
    </location>
</feature>
<feature type="transmembrane region" description="Helical" evidence="9">
    <location>
        <begin position="339"/>
        <end position="363"/>
    </location>
</feature>
<keyword evidence="5" id="KW-0915">Sodium</keyword>
<dbReference type="PANTHER" id="PTHR10110:SF187">
    <property type="entry name" value="SODIUM_HYDROGEN EXCHANGER"/>
    <property type="match status" value="1"/>
</dbReference>
<keyword evidence="8" id="KW-0739">Sodium transport</keyword>
<dbReference type="PANTHER" id="PTHR10110">
    <property type="entry name" value="SODIUM/HYDROGEN EXCHANGER"/>
    <property type="match status" value="1"/>
</dbReference>
<keyword evidence="4 9" id="KW-1133">Transmembrane helix</keyword>
<feature type="transmembrane region" description="Helical" evidence="9">
    <location>
        <begin position="418"/>
        <end position="439"/>
    </location>
</feature>
<dbReference type="EMBL" id="CAJJDN010000172">
    <property type="protein sequence ID" value="CAD8127068.1"/>
    <property type="molecule type" value="Genomic_DNA"/>
</dbReference>
<feature type="transmembrane region" description="Helical" evidence="9">
    <location>
        <begin position="246"/>
        <end position="263"/>
    </location>
</feature>
<feature type="transmembrane region" description="Helical" evidence="9">
    <location>
        <begin position="211"/>
        <end position="234"/>
    </location>
</feature>
<dbReference type="GO" id="GO:0015386">
    <property type="term" value="F:potassium:proton antiporter activity"/>
    <property type="evidence" value="ECO:0007669"/>
    <property type="project" value="TreeGrafter"/>
</dbReference>
<accession>A0A8S1RGH8</accession>
<name>A0A8S1RGH8_9CILI</name>
<evidence type="ECO:0000256" key="4">
    <source>
        <dbReference type="ARBA" id="ARBA00022989"/>
    </source>
</evidence>
<feature type="transmembrane region" description="Helical" evidence="9">
    <location>
        <begin position="269"/>
        <end position="288"/>
    </location>
</feature>
<feature type="transmembrane region" description="Helical" evidence="9">
    <location>
        <begin position="375"/>
        <end position="398"/>
    </location>
</feature>
<comment type="subcellular location">
    <subcellularLocation>
        <location evidence="1">Membrane</location>
        <topology evidence="1">Multi-pass membrane protein</topology>
    </subcellularLocation>
</comment>
<evidence type="ECO:0000256" key="3">
    <source>
        <dbReference type="ARBA" id="ARBA00022692"/>
    </source>
</evidence>
<feature type="transmembrane region" description="Helical" evidence="9">
    <location>
        <begin position="6"/>
        <end position="28"/>
    </location>
</feature>
<evidence type="ECO:0000313" key="12">
    <source>
        <dbReference type="Proteomes" id="UP000692954"/>
    </source>
</evidence>
<evidence type="ECO:0000256" key="8">
    <source>
        <dbReference type="ARBA" id="ARBA00023201"/>
    </source>
</evidence>
<dbReference type="InterPro" id="IPR006153">
    <property type="entry name" value="Cation/H_exchanger_TM"/>
</dbReference>
<feature type="transmembrane region" description="Helical" evidence="9">
    <location>
        <begin position="69"/>
        <end position="88"/>
    </location>
</feature>
<evidence type="ECO:0000256" key="5">
    <source>
        <dbReference type="ARBA" id="ARBA00023053"/>
    </source>
</evidence>
<evidence type="ECO:0000256" key="2">
    <source>
        <dbReference type="ARBA" id="ARBA00022448"/>
    </source>
</evidence>
<dbReference type="OrthoDB" id="196264at2759"/>
<keyword evidence="7 9" id="KW-0472">Membrane</keyword>
<reference evidence="11" key="1">
    <citation type="submission" date="2021-01" db="EMBL/GenBank/DDBJ databases">
        <authorList>
            <consortium name="Genoscope - CEA"/>
            <person name="William W."/>
        </authorList>
    </citation>
    <scope>NUCLEOTIDE SEQUENCE</scope>
</reference>
<dbReference type="AlphaFoldDB" id="A0A8S1RGH8"/>
<evidence type="ECO:0000256" key="9">
    <source>
        <dbReference type="SAM" id="Phobius"/>
    </source>
</evidence>
<evidence type="ECO:0000256" key="1">
    <source>
        <dbReference type="ARBA" id="ARBA00004141"/>
    </source>
</evidence>
<dbReference type="InterPro" id="IPR018422">
    <property type="entry name" value="Cation/H_exchanger_CPA1"/>
</dbReference>
<dbReference type="GO" id="GO:0051453">
    <property type="term" value="P:regulation of intracellular pH"/>
    <property type="evidence" value="ECO:0007669"/>
    <property type="project" value="TreeGrafter"/>
</dbReference>
<proteinExistence type="predicted"/>
<feature type="domain" description="Cation/H+ exchanger transmembrane" evidence="10">
    <location>
        <begin position="22"/>
        <end position="432"/>
    </location>
</feature>
<keyword evidence="12" id="KW-1185">Reference proteome</keyword>
<feature type="transmembrane region" description="Helical" evidence="9">
    <location>
        <begin position="300"/>
        <end position="324"/>
    </location>
</feature>
<sequence>MSGAESFGVVSITVIVVLFLYAISGAFFEHKHFHLIHETGLGIIMGALSGLIFHLLFKDTLNSLYNFNGTFFFYILLPIIIFCGGYNLNKRRFAQNFFYIMLFGLFGTIFTFIFILLFTYIVNKNKLIQVSFSDEIIDLKFENMMIFAATICASDSVAALTMIKPGKYPKLFSVVFGEGMVNDAVSIILFISVELISDQNAETWKMPFELILLFVEEFFGSMAIGIIFGLFTSFLFKRLRFLAESVVLEIMILLYTGYASFAICELLELSGVISVLVCGIILAHYNFYNLCNIGQISSKVTLNSLSLFCESFIYVYLGLALWGIKGDESKGIQTMKTSWIFILFEIAICFASRGLSLFMLTMLAQIFTGRKNFKLTFWELNIVWYAGIIRGSVAYALIQKLHYSNDEERDQVQLMQTTILIIVVVTSIILGALMPLYIVGNLQIQEHRNNRKKVSHGESIRVTFLGEIYGGMGEKVENNQKKKSKFYKWLIHIEENYMKPWFIYNYRERKEDIKEQKQLQKKANDENMPRRQTVQILRQDSQGNNPATRVSRVIHRSTLHTKYMGVQEVILAIDVPEEVQYFSNDEELKTQLQEQENIREVDENLESSNIK</sequence>
<evidence type="ECO:0000256" key="7">
    <source>
        <dbReference type="ARBA" id="ARBA00023136"/>
    </source>
</evidence>